<protein>
    <submittedName>
        <fullName evidence="1">Uncharacterized protein</fullName>
    </submittedName>
</protein>
<dbReference type="AlphaFoldDB" id="X0TCR2"/>
<dbReference type="EMBL" id="BARS01016808">
    <property type="protein sequence ID" value="GAF90979.1"/>
    <property type="molecule type" value="Genomic_DNA"/>
</dbReference>
<organism evidence="1">
    <name type="scientific">marine sediment metagenome</name>
    <dbReference type="NCBI Taxonomy" id="412755"/>
    <lineage>
        <taxon>unclassified sequences</taxon>
        <taxon>metagenomes</taxon>
        <taxon>ecological metagenomes</taxon>
    </lineage>
</organism>
<gene>
    <name evidence="1" type="ORF">S01H1_27581</name>
</gene>
<proteinExistence type="predicted"/>
<reference evidence="1" key="1">
    <citation type="journal article" date="2014" name="Front. Microbiol.">
        <title>High frequency of phylogenetically diverse reductive dehalogenase-homologous genes in deep subseafloor sedimentary metagenomes.</title>
        <authorList>
            <person name="Kawai M."/>
            <person name="Futagami T."/>
            <person name="Toyoda A."/>
            <person name="Takaki Y."/>
            <person name="Nishi S."/>
            <person name="Hori S."/>
            <person name="Arai W."/>
            <person name="Tsubouchi T."/>
            <person name="Morono Y."/>
            <person name="Uchiyama I."/>
            <person name="Ito T."/>
            <person name="Fujiyama A."/>
            <person name="Inagaki F."/>
            <person name="Takami H."/>
        </authorList>
    </citation>
    <scope>NUCLEOTIDE SEQUENCE</scope>
    <source>
        <strain evidence="1">Expedition CK06-06</strain>
    </source>
</reference>
<name>X0TCR2_9ZZZZ</name>
<feature type="non-terminal residue" evidence="1">
    <location>
        <position position="136"/>
    </location>
</feature>
<accession>X0TCR2</accession>
<evidence type="ECO:0000313" key="1">
    <source>
        <dbReference type="EMBL" id="GAF90979.1"/>
    </source>
</evidence>
<sequence>MVILTQKKTKKSDRKGLHTTISKKSYDILEKYSKFKSKDGNLVFSNRKSNVIEFSLKLLEKYFTPDKTDNDLLAARFHKDLNMVTVGKPTFLAYISGNYKKAFEENIAIELVEWYKGKTVDELSTYDILESIKDLW</sequence>
<comment type="caution">
    <text evidence="1">The sequence shown here is derived from an EMBL/GenBank/DDBJ whole genome shotgun (WGS) entry which is preliminary data.</text>
</comment>